<evidence type="ECO:0000313" key="3">
    <source>
        <dbReference type="EMBL" id="MDQ0440639.1"/>
    </source>
</evidence>
<feature type="signal peptide" evidence="2">
    <location>
        <begin position="1"/>
        <end position="21"/>
    </location>
</feature>
<comment type="caution">
    <text evidence="3">The sequence shown here is derived from an EMBL/GenBank/DDBJ whole genome shotgun (WGS) entry which is preliminary data.</text>
</comment>
<gene>
    <name evidence="3" type="ORF">QO016_000116</name>
</gene>
<feature type="chain" id="PRO_5046549601" evidence="2">
    <location>
        <begin position="22"/>
        <end position="157"/>
    </location>
</feature>
<evidence type="ECO:0000256" key="1">
    <source>
        <dbReference type="SAM" id="MobiDB-lite"/>
    </source>
</evidence>
<accession>A0ABU0HGL2</accession>
<dbReference type="Proteomes" id="UP001236369">
    <property type="component" value="Unassembled WGS sequence"/>
</dbReference>
<evidence type="ECO:0000256" key="2">
    <source>
        <dbReference type="SAM" id="SignalP"/>
    </source>
</evidence>
<evidence type="ECO:0000313" key="4">
    <source>
        <dbReference type="Proteomes" id="UP001236369"/>
    </source>
</evidence>
<protein>
    <submittedName>
        <fullName evidence="3">Uncharacterized protein</fullName>
    </submittedName>
</protein>
<dbReference type="EMBL" id="JAUSVV010000001">
    <property type="protein sequence ID" value="MDQ0440639.1"/>
    <property type="molecule type" value="Genomic_DNA"/>
</dbReference>
<name>A0ABU0HGL2_9HYPH</name>
<proteinExistence type="predicted"/>
<dbReference type="RefSeq" id="WP_012752991.1">
    <property type="nucleotide sequence ID" value="NZ_BPQX01000011.1"/>
</dbReference>
<reference evidence="3 4" key="1">
    <citation type="submission" date="2023-07" db="EMBL/GenBank/DDBJ databases">
        <title>Genomic Encyclopedia of Type Strains, Phase IV (KMG-IV): sequencing the most valuable type-strain genomes for metagenomic binning, comparative biology and taxonomic classification.</title>
        <authorList>
            <person name="Goeker M."/>
        </authorList>
    </citation>
    <scope>NUCLEOTIDE SEQUENCE [LARGE SCALE GENOMIC DNA]</scope>
    <source>
        <strain evidence="3 4">DSM 19562</strain>
    </source>
</reference>
<keyword evidence="2" id="KW-0732">Signal</keyword>
<feature type="region of interest" description="Disordered" evidence="1">
    <location>
        <begin position="76"/>
        <end position="100"/>
    </location>
</feature>
<sequence length="157" mass="15991">MAIARFLVLSVFALAIAVAPAAQCTTPRHASLADLTVAEPPAYPHDGGWSVGIVPAPDDGDVVGAGAEAISAAAEAAGDIPDDVAPKPSHRHQPQQKRAASCPATCSPLACQAAVPAPPASGAISGLRPAERLRALQEDAVADPHLLRIERPPRRTA</sequence>
<keyword evidence="4" id="KW-1185">Reference proteome</keyword>
<organism evidence="3 4">
    <name type="scientific">Methylobacterium persicinum</name>
    <dbReference type="NCBI Taxonomy" id="374426"/>
    <lineage>
        <taxon>Bacteria</taxon>
        <taxon>Pseudomonadati</taxon>
        <taxon>Pseudomonadota</taxon>
        <taxon>Alphaproteobacteria</taxon>
        <taxon>Hyphomicrobiales</taxon>
        <taxon>Methylobacteriaceae</taxon>
        <taxon>Methylobacterium</taxon>
    </lineage>
</organism>